<dbReference type="PROSITE" id="PS50088">
    <property type="entry name" value="ANK_REPEAT"/>
    <property type="match status" value="2"/>
</dbReference>
<evidence type="ECO:0000256" key="4">
    <source>
        <dbReference type="SAM" id="MobiDB-lite"/>
    </source>
</evidence>
<protein>
    <recommendedName>
        <fullName evidence="7">PARP</fullName>
    </recommendedName>
</protein>
<reference evidence="5" key="1">
    <citation type="submission" date="2021-02" db="EMBL/GenBank/DDBJ databases">
        <authorList>
            <person name="Dougan E. K."/>
            <person name="Rhodes N."/>
            <person name="Thang M."/>
            <person name="Chan C."/>
        </authorList>
    </citation>
    <scope>NUCLEOTIDE SEQUENCE</scope>
</reference>
<feature type="compositionally biased region" description="Polar residues" evidence="4">
    <location>
        <begin position="695"/>
        <end position="706"/>
    </location>
</feature>
<comment type="caution">
    <text evidence="5">The sequence shown here is derived from an EMBL/GenBank/DDBJ whole genome shotgun (WGS) entry which is preliminary data.</text>
</comment>
<dbReference type="Pfam" id="PF12796">
    <property type="entry name" value="Ank_2"/>
    <property type="match status" value="3"/>
</dbReference>
<gene>
    <name evidence="5" type="ORF">PGLA2088_LOCUS25028</name>
</gene>
<evidence type="ECO:0000313" key="6">
    <source>
        <dbReference type="Proteomes" id="UP000626109"/>
    </source>
</evidence>
<accession>A0A813JXG5</accession>
<dbReference type="PANTHER" id="PTHR24198:SF165">
    <property type="entry name" value="ANKYRIN REPEAT-CONTAINING PROTEIN-RELATED"/>
    <property type="match status" value="1"/>
</dbReference>
<feature type="region of interest" description="Disordered" evidence="4">
    <location>
        <begin position="2286"/>
        <end position="2315"/>
    </location>
</feature>
<organism evidence="5 6">
    <name type="scientific">Polarella glacialis</name>
    <name type="common">Dinoflagellate</name>
    <dbReference type="NCBI Taxonomy" id="89957"/>
    <lineage>
        <taxon>Eukaryota</taxon>
        <taxon>Sar</taxon>
        <taxon>Alveolata</taxon>
        <taxon>Dinophyceae</taxon>
        <taxon>Suessiales</taxon>
        <taxon>Suessiaceae</taxon>
        <taxon>Polarella</taxon>
    </lineage>
</organism>
<dbReference type="SMART" id="SM00248">
    <property type="entry name" value="ANK"/>
    <property type="match status" value="6"/>
</dbReference>
<dbReference type="Proteomes" id="UP000626109">
    <property type="component" value="Unassembled WGS sequence"/>
</dbReference>
<evidence type="ECO:0000256" key="1">
    <source>
        <dbReference type="ARBA" id="ARBA00022737"/>
    </source>
</evidence>
<keyword evidence="2 3" id="KW-0040">ANK repeat</keyword>
<proteinExistence type="predicted"/>
<dbReference type="InterPro" id="IPR036770">
    <property type="entry name" value="Ankyrin_rpt-contain_sf"/>
</dbReference>
<feature type="region of interest" description="Disordered" evidence="4">
    <location>
        <begin position="644"/>
        <end position="706"/>
    </location>
</feature>
<evidence type="ECO:0000313" key="5">
    <source>
        <dbReference type="EMBL" id="CAE8686542.1"/>
    </source>
</evidence>
<dbReference type="PROSITE" id="PS50297">
    <property type="entry name" value="ANK_REP_REGION"/>
    <property type="match status" value="2"/>
</dbReference>
<feature type="region of interest" description="Disordered" evidence="4">
    <location>
        <begin position="1411"/>
        <end position="1471"/>
    </location>
</feature>
<feature type="repeat" description="ANK" evidence="3">
    <location>
        <begin position="95"/>
        <end position="127"/>
    </location>
</feature>
<evidence type="ECO:0000256" key="2">
    <source>
        <dbReference type="ARBA" id="ARBA00023043"/>
    </source>
</evidence>
<name>A0A813JXG5_POLGL</name>
<feature type="compositionally biased region" description="Low complexity" evidence="4">
    <location>
        <begin position="1448"/>
        <end position="1462"/>
    </location>
</feature>
<feature type="non-terminal residue" evidence="5">
    <location>
        <position position="2426"/>
    </location>
</feature>
<evidence type="ECO:0000256" key="3">
    <source>
        <dbReference type="PROSITE-ProRule" id="PRU00023"/>
    </source>
</evidence>
<dbReference type="EMBL" id="CAJNNW010026605">
    <property type="protein sequence ID" value="CAE8686542.1"/>
    <property type="molecule type" value="Genomic_DNA"/>
</dbReference>
<dbReference type="InterPro" id="IPR002110">
    <property type="entry name" value="Ankyrin_rpt"/>
</dbReference>
<dbReference type="PANTHER" id="PTHR24198">
    <property type="entry name" value="ANKYRIN REPEAT AND PROTEIN KINASE DOMAIN-CONTAINING PROTEIN"/>
    <property type="match status" value="1"/>
</dbReference>
<dbReference type="Gene3D" id="1.25.40.20">
    <property type="entry name" value="Ankyrin repeat-containing domain"/>
    <property type="match status" value="2"/>
</dbReference>
<feature type="repeat" description="ANK" evidence="3">
    <location>
        <begin position="2391"/>
        <end position="2426"/>
    </location>
</feature>
<keyword evidence="1" id="KW-0677">Repeat</keyword>
<feature type="compositionally biased region" description="Acidic residues" evidence="4">
    <location>
        <begin position="1417"/>
        <end position="1429"/>
    </location>
</feature>
<feature type="compositionally biased region" description="Pro residues" evidence="4">
    <location>
        <begin position="661"/>
        <end position="670"/>
    </location>
</feature>
<sequence>MLLQSNWSAIYQLFYERFGVEGLGRLTQGYAVKASVEMTLSIVSKCFALLRSDPHGRLHCTPLHIAALQSSTEAAEVIVRDRPQVVQEAHQNSSTALCPLHIAILCGSYAIVELLLDGGANVNVRTLHDVTPLHLAATTSKELCMLLVSYAADLSQRDVMGTTAVHYAAAFKQREALEMLLGSAGGQAQRLAGEGDQKRVTPLHISCALYSGREDLVAPMLILAAGAKPWQADVSGATALDVVPWSQDSELQRFFERCGDGAKPAAQAWLEEHYAYRGKVAGSREANEDLWEEGETPLVSQTSFSVKRSDWWENQLKDPPITGSVLVPVLVVSPILRVWGFQLLATSARVICTLRSPPAGPLLRLPLAVTEPSRLPPRQEPSKLLFHQSPLLLRACPAPQSAIDPWVARLAAVVAAGEFAKQLLDGGSPSWRAKHPAYLGGRRSVIHVVLQRQPGPEIFADDSNTAEGRRLWTGQLCSDSAVFHSFPNLREAQTCYTEAVFVGEIPVRTAASIRSAISAFKVDEEAPDFGMKDAITDLPDATPRIPLEARGARVTARATPLPGVLLLLDLVEEIFPAFGLVADLADVRRRLKPSAFRGVDSKIDRSLLPFTGDLIRFANVWIMQNEEGWGSEFASANEGGAGLPVLQDDAGLDSAEGFPTSLPPLGPTPAPDGQTSQSGRPTSGFHDAEQVAGTAASQPKAQVQNGDQPLAKLELSADQMRKVSELVSAASAADKAIKACAQAHSIAVADVDFKDIYNSEGGVEGWAAQVEDARTAGEEDPSLLTVSAPDRTADSHGKAGPLAGSGIGGARGVAARRLLVERLKTHPEDYFIPVEARMQELTAEDDRITYPLDYVKTTSMMGSHKSTVMWMFLLAPIHTALVKGDRARARALTALSIMAGEQMTLDEGSWILAWQMTMLPEPPVAIVAARRYAAYSINPHSPVAEQRWVEAQLAYLKNADTIIDRHKKAPAIKPKGKGKGEPAAPGPSAFHYNSLITTLPVELRKVSGFFWTVFSRLPTDAAISPARLVGSSVRPILPPNDLSGKMPGSLGGHARSRWKDKRSVDTHVNLTVAILSWHALGRLAACPDSARFGKQLSTEQCQVVKRLRGPILEASRVASVAVADLGKQALRLEPFVEIEVSLSAMFAQLSEIGEEFSAYRAKSSRSAPCVQKDFPSSGKLVLPEFQLSGAVTGAIDAARIAAKEVRLPVRSKPLWLTEAEAGNLQLLQAKCEDVKDNLPILSGPRAEVLSSLEVFCGSAGSARAMAKMKMGNSLWCTVLELHVLCLWCQLEVAAPGYCLTATDYGKVCTLLCILPCRAAKQRSRSSVSFAARSTWNGSHDHVPVQAAMKASYEKSPELEIGFSSEELPREDSKKKSDRCGQCLRLSEHSRFTRIGQWPMPVLPRRWSILRNEGQPSSDEDEEEEGSDESEALRNENIGKNEPAGGGNAQMMQMMGSDGSDSGSHSDLGAVDGQPWTIKERLNQQPWGKHKGLYRDEAWLLFGLPGPVGHMNSAEYAEEMGAIRAYSMALRELKTRTGRPATLSSDEGASLNGAAPRLISPYSRFWCVSADKYPRRASHPLIAVALRRSSGLKGGLTRSLPLILFLGLGCPVCEDRYELAGGYRHDAGVTCSAKALLAGVRAVAPSEAVLFGKALSGGKQAIEEALKKFDKYGGHEKKPFADLEESARTALPVVLSRAAAPANAGQVNPADFLCPERRAVFNDLAKLKLEPHLLPNLSPVACLRVSLKDEDAIARLLLNSILAVLVEESQMPRCRDGKLLLSAFWVTKESALKDRLIYGRRSLTSSVKRLDWAKLPSASKHLCLCLRVLRMGDSNACDIAQACRVGIPRRHFWKLVQLGLRRERCILKVLQKLMGYFVFAFTTGRALGKGRSSSSQLNGIIRGMLGYLITTETALRVVWVGNQVQPGRGRTFAAARFLQPPRALQQKSVDLNMHGPYDLKYGEGRPLRPSNNLEGNEAIPEIATGNKFWRRATPRSSHDLRSLATSPKYQAQLAEALGEFQCYLGIHYKSWKKFKQLRLRGQLNNVWEAFASWKFTSRALLQLLQCGLSPAGLGPVPGERLLSLLSLPTSAASNRVKAPTQSAGIVGAVPAEEAEPQRSSSLPLQRAPPGFSLNEWNRKVLGEGPFSDQRFDRLRETFDIFSKVRNTEDQSHHQLIAVTEIVAYVPGAQSKFMLPVLVFLPFPCLELEPLVQERGAFDERLVQVSVSLPQLLQQLLEFQQRESWSVGVSGTGGPDPSQPEPQVNLVSGALPAVVAQAPVSMEQPLAAERQELQTSQPEVSQVVSPQPDSLGPAPEEALSTLSAADRQLLEGAHEHDFAKVKLALQQGADVQCQEGAPYFRSALHLSVERGGSLELMDALLEAKADIHSVMASGRTPLHVAIQQYANVSPTILRMLLCSNADLNIKDT</sequence>
<feature type="compositionally biased region" description="Polar residues" evidence="4">
    <location>
        <begin position="2291"/>
        <end position="2306"/>
    </location>
</feature>
<evidence type="ECO:0008006" key="7">
    <source>
        <dbReference type="Google" id="ProtNLM"/>
    </source>
</evidence>
<dbReference type="SUPFAM" id="SSF48403">
    <property type="entry name" value="Ankyrin repeat"/>
    <property type="match status" value="2"/>
</dbReference>